<dbReference type="InterPro" id="IPR004367">
    <property type="entry name" value="Cyclin_C-dom"/>
</dbReference>
<dbReference type="InterPro" id="IPR013763">
    <property type="entry name" value="Cyclin-like_dom"/>
</dbReference>
<evidence type="ECO:0000256" key="1">
    <source>
        <dbReference type="ARBA" id="ARBA00022618"/>
    </source>
</evidence>
<keyword evidence="2 4" id="KW-0195">Cyclin</keyword>
<dbReference type="EMBL" id="JABCRI010000221">
    <property type="protein sequence ID" value="KAF8370217.1"/>
    <property type="molecule type" value="Genomic_DNA"/>
</dbReference>
<dbReference type="OrthoDB" id="5590282at2759"/>
<dbReference type="AlphaFoldDB" id="A0A835D149"/>
<feature type="region of interest" description="Disordered" evidence="5">
    <location>
        <begin position="244"/>
        <end position="277"/>
    </location>
</feature>
<accession>A0A835D149</accession>
<comment type="caution">
    <text evidence="7">The sequence shown here is derived from an EMBL/GenBank/DDBJ whole genome shotgun (WGS) entry which is preliminary data.</text>
</comment>
<dbReference type="OMA" id="WVMETHV"/>
<evidence type="ECO:0000256" key="2">
    <source>
        <dbReference type="ARBA" id="ARBA00023127"/>
    </source>
</evidence>
<dbReference type="InterPro" id="IPR048258">
    <property type="entry name" value="Cyclins_cyclin-box"/>
</dbReference>
<keyword evidence="1" id="KW-0132">Cell division</keyword>
<feature type="compositionally biased region" description="Polar residues" evidence="5">
    <location>
        <begin position="1"/>
        <end position="13"/>
    </location>
</feature>
<keyword evidence="8" id="KW-1185">Reference proteome</keyword>
<evidence type="ECO:0000256" key="3">
    <source>
        <dbReference type="ARBA" id="ARBA00023306"/>
    </source>
</evidence>
<sequence>MNRNATSVLQSSNSRRKQKIQPVSYSKKLRSKIPRRKRFRISPILSVSLNSLFSDTKTDKSAFSVASSSSSCLPGEISCTSSRISVGYVNLNKKPRSSRRQLEFEEIQGSGAVNRAHERCFHQEENNCGAENRRITRSYFRQKQNERIPEKKENVDHGVKLSESSCVESISGADARVIYKTVEFPDKNSKLKNRSRKGVEIAEKIEGNSASAGIELSGISYIQPFSQDNSRNFSKLGEFSGKSWNKRARTSKGPENSPEPRARISEVAENSPQENVVSETSSYLQSLSEAKKKIICPSVNDLSEKTRKDEENRAPGAEFSEISRNYVESNLTISNSESTAQQKPTYFEFSPDLACTERLSYEDDSDYSNSKKRTFSELESEISPNSSDLEFSDYTPSFLFESPSEFSERSAGDSNPSGCYSLFLQYTLQFTKSTYRPDIGVSSCIEDKHLDEFILLKFEDEEEEESYKKFRSRERRRGFLHDYAEEYCTTTEYGNLVLQQRFLMVNWIVEQSNTKELQCETMFLGVSLLDRFLSRGFFKDKRSLQIVGVACLTLATRIEENQPLNCVRQSTFEVESNMYSRCEVVAMEWLVQEVLNFNCLLPTTYNFLWFYLKAARADANMEKTAKYLAMLSLMDHERPCYWPSTIAAGLVILASLAANHDDSCQWVMETHVRTRNDDLPECIQAHLPVRMHLISSGAAHQKAFA</sequence>
<reference evidence="7 8" key="1">
    <citation type="submission" date="2020-04" db="EMBL/GenBank/DDBJ databases">
        <title>Plant Genome Project.</title>
        <authorList>
            <person name="Zhang R.-G."/>
        </authorList>
    </citation>
    <scope>NUCLEOTIDE SEQUENCE [LARGE SCALE GENOMIC DNA]</scope>
    <source>
        <strain evidence="7">YNK0</strain>
        <tissue evidence="7">Leaf</tissue>
    </source>
</reference>
<evidence type="ECO:0000256" key="4">
    <source>
        <dbReference type="RuleBase" id="RU000383"/>
    </source>
</evidence>
<proteinExistence type="inferred from homology"/>
<dbReference type="InterPro" id="IPR006671">
    <property type="entry name" value="Cyclin_N"/>
</dbReference>
<feature type="compositionally biased region" description="Polar residues" evidence="5">
    <location>
        <begin position="268"/>
        <end position="277"/>
    </location>
</feature>
<evidence type="ECO:0000256" key="5">
    <source>
        <dbReference type="SAM" id="MobiDB-lite"/>
    </source>
</evidence>
<organism evidence="7 8">
    <name type="scientific">Tetracentron sinense</name>
    <name type="common">Spur-leaf</name>
    <dbReference type="NCBI Taxonomy" id="13715"/>
    <lineage>
        <taxon>Eukaryota</taxon>
        <taxon>Viridiplantae</taxon>
        <taxon>Streptophyta</taxon>
        <taxon>Embryophyta</taxon>
        <taxon>Tracheophyta</taxon>
        <taxon>Spermatophyta</taxon>
        <taxon>Magnoliopsida</taxon>
        <taxon>Trochodendrales</taxon>
        <taxon>Trochodendraceae</taxon>
        <taxon>Tetracentron</taxon>
    </lineage>
</organism>
<keyword evidence="3" id="KW-0131">Cell cycle</keyword>
<dbReference type="Proteomes" id="UP000655225">
    <property type="component" value="Unassembled WGS sequence"/>
</dbReference>
<feature type="domain" description="Cyclin-like" evidence="6">
    <location>
        <begin position="506"/>
        <end position="593"/>
    </location>
</feature>
<dbReference type="PANTHER" id="PTHR10177">
    <property type="entry name" value="CYCLINS"/>
    <property type="match status" value="1"/>
</dbReference>
<dbReference type="Gene3D" id="1.10.472.10">
    <property type="entry name" value="Cyclin-like"/>
    <property type="match status" value="2"/>
</dbReference>
<dbReference type="Pfam" id="PF00134">
    <property type="entry name" value="Cyclin_N"/>
    <property type="match status" value="1"/>
</dbReference>
<evidence type="ECO:0000313" key="7">
    <source>
        <dbReference type="EMBL" id="KAF8370217.1"/>
    </source>
</evidence>
<name>A0A835D149_TETSI</name>
<dbReference type="SMART" id="SM00385">
    <property type="entry name" value="CYCLIN"/>
    <property type="match status" value="1"/>
</dbReference>
<feature type="region of interest" description="Disordered" evidence="5">
    <location>
        <begin position="1"/>
        <end position="26"/>
    </location>
</feature>
<dbReference type="InterPro" id="IPR039361">
    <property type="entry name" value="Cyclin"/>
</dbReference>
<comment type="similarity">
    <text evidence="4">Belongs to the cyclin family.</text>
</comment>
<protein>
    <recommendedName>
        <fullName evidence="6">Cyclin-like domain-containing protein</fullName>
    </recommendedName>
</protein>
<dbReference type="SUPFAM" id="SSF47954">
    <property type="entry name" value="Cyclin-like"/>
    <property type="match status" value="2"/>
</dbReference>
<dbReference type="Pfam" id="PF02984">
    <property type="entry name" value="Cyclin_C"/>
    <property type="match status" value="1"/>
</dbReference>
<dbReference type="GO" id="GO:0051301">
    <property type="term" value="P:cell division"/>
    <property type="evidence" value="ECO:0007669"/>
    <property type="project" value="UniProtKB-KW"/>
</dbReference>
<evidence type="ECO:0000259" key="6">
    <source>
        <dbReference type="SMART" id="SM00385"/>
    </source>
</evidence>
<gene>
    <name evidence="7" type="ORF">HHK36_031748</name>
</gene>
<dbReference type="PROSITE" id="PS00292">
    <property type="entry name" value="CYCLINS"/>
    <property type="match status" value="1"/>
</dbReference>
<dbReference type="InterPro" id="IPR036915">
    <property type="entry name" value="Cyclin-like_sf"/>
</dbReference>
<evidence type="ECO:0000313" key="8">
    <source>
        <dbReference type="Proteomes" id="UP000655225"/>
    </source>
</evidence>